<sequence length="798" mass="90877">MASHSHLPKDFFNDVFEIQVKAQDLVAEPLLPHQSSQMDKDQEASSNWSPITMVDSDVETQLRLLRSVRELEEKLATARAALNRAMKKPHSTPTHVEPPDAPVANEGSQKKSVLSKDDYKGLVDLYYYSQRNRFSPDGPDYSPSLMFINDYEAELSKLDKTRSHDNKPRTTEAEDRTQVSSDTEDLYENPLKEIEKVLLRNQTREIRTMQAFVDLLLEDNSSNRDLYQAYKQFPYPGVSWLPKGLQRLFLQRMGTPWKRSRKGMIRYLSLIDDMQEAKQPITSGEWSSAIYLAGRSLRMQSTDQYLEGRSLRTRSTDQVDAAIVIWRKMEQDAGVRGTHVTFNILFDIAVRAGKYALAESFLKEMYARGLRLNRLGRVSMMYYHGLRGDGDAVRRTYRDFVEAGEIVDTLVLNCVIASLLNAQEPDAAEQTYGRMKDLQARLRTGQRADGSDTFYLRYPGGEPSTIEREAASNALGRMLKSAAHLKQRLPDHHADLQQLMPLRPDHVTFRAMVAYHANVSGDLDRITVLLKEMTEDFDLPIRPVMYQLLFKGFALHGKPKRAHARWNLSRLHMTWTACQQALKEAKKVRMAAAMARTESYDDDEPTLPKLSEVRKVKTLQPTGVEGNARTKEPGVWDSFTQSLSPAATEPNHGIERVNSHLFDEEPRVKTPGIIQNAFFPQQLEDNPPDFETKERHYYLASTQPSITKRAKNAGKNAELREDADATASDQSPLIDADEVQDARVERDDDKLDHEHDENTRSNPDDYADYVASLSFTASYPWYGHDDYVLSNTASDTIV</sequence>
<dbReference type="InterPro" id="IPR002885">
    <property type="entry name" value="PPR_rpt"/>
</dbReference>
<evidence type="ECO:0000256" key="3">
    <source>
        <dbReference type="ARBA" id="ARBA00044493"/>
    </source>
</evidence>
<dbReference type="InterPro" id="IPR011990">
    <property type="entry name" value="TPR-like_helical_dom_sf"/>
</dbReference>
<evidence type="ECO:0000256" key="6">
    <source>
        <dbReference type="SAM" id="MobiDB-lite"/>
    </source>
</evidence>
<evidence type="ECO:0000313" key="7">
    <source>
        <dbReference type="EMBL" id="KPI42407.1"/>
    </source>
</evidence>
<protein>
    <recommendedName>
        <fullName evidence="9">Pentatricopeptide repeat-containing protein</fullName>
    </recommendedName>
</protein>
<organism evidence="7 8">
    <name type="scientific">Cyphellophora attinorum</name>
    <dbReference type="NCBI Taxonomy" id="1664694"/>
    <lineage>
        <taxon>Eukaryota</taxon>
        <taxon>Fungi</taxon>
        <taxon>Dikarya</taxon>
        <taxon>Ascomycota</taxon>
        <taxon>Pezizomycotina</taxon>
        <taxon>Eurotiomycetes</taxon>
        <taxon>Chaetothyriomycetidae</taxon>
        <taxon>Chaetothyriales</taxon>
        <taxon>Cyphellophoraceae</taxon>
        <taxon>Cyphellophora</taxon>
    </lineage>
</organism>
<evidence type="ECO:0000256" key="2">
    <source>
        <dbReference type="ARBA" id="ARBA00022737"/>
    </source>
</evidence>
<dbReference type="VEuPathDB" id="FungiDB:AB675_9729"/>
<comment type="subunit">
    <text evidence="4">Binds to mitochondrial small subunit 15S rRNA.</text>
</comment>
<dbReference type="PROSITE" id="PS51375">
    <property type="entry name" value="PPR"/>
    <property type="match status" value="1"/>
</dbReference>
<feature type="region of interest" description="Disordered" evidence="6">
    <location>
        <begin position="699"/>
        <end position="766"/>
    </location>
</feature>
<comment type="caution">
    <text evidence="7">The sequence shown here is derived from an EMBL/GenBank/DDBJ whole genome shotgun (WGS) entry which is preliminary data.</text>
</comment>
<proteinExistence type="inferred from homology"/>
<evidence type="ECO:0008006" key="9">
    <source>
        <dbReference type="Google" id="ProtNLM"/>
    </source>
</evidence>
<dbReference type="AlphaFoldDB" id="A0A0N1P2G5"/>
<dbReference type="GeneID" id="28742170"/>
<dbReference type="PANTHER" id="PTHR47447">
    <property type="entry name" value="OS03G0856100 PROTEIN"/>
    <property type="match status" value="1"/>
</dbReference>
<keyword evidence="2" id="KW-0677">Repeat</keyword>
<feature type="repeat" description="PPR" evidence="5">
    <location>
        <begin position="338"/>
        <end position="372"/>
    </location>
</feature>
<feature type="compositionally biased region" description="Basic and acidic residues" evidence="6">
    <location>
        <begin position="740"/>
        <end position="763"/>
    </location>
</feature>
<feature type="region of interest" description="Disordered" evidence="6">
    <location>
        <begin position="158"/>
        <end position="184"/>
    </location>
</feature>
<evidence type="ECO:0000313" key="8">
    <source>
        <dbReference type="Proteomes" id="UP000038010"/>
    </source>
</evidence>
<dbReference type="EMBL" id="LFJN01000007">
    <property type="protein sequence ID" value="KPI42407.1"/>
    <property type="molecule type" value="Genomic_DNA"/>
</dbReference>
<comment type="similarity">
    <text evidence="1">Belongs to the CCM1 family.</text>
</comment>
<dbReference type="Proteomes" id="UP000038010">
    <property type="component" value="Unassembled WGS sequence"/>
</dbReference>
<dbReference type="Pfam" id="PF01535">
    <property type="entry name" value="PPR"/>
    <property type="match status" value="1"/>
</dbReference>
<accession>A0A0N1P2G5</accession>
<feature type="region of interest" description="Disordered" evidence="6">
    <location>
        <begin position="83"/>
        <end position="114"/>
    </location>
</feature>
<gene>
    <name evidence="7" type="ORF">AB675_9729</name>
</gene>
<comment type="function">
    <text evidence="3">Regulates mitochondrial small subunit maturation by controlling 15S rRNA 5'-end processing. Localizes to the 5' precursor of the 15S rRNA in a position that is subsequently occupied by mS47 in the mature yeast mtSSU. Uses structure and sequence-specific RNA recognition, binding to a single-stranded region of the precursor and specifically recognizing bases -6 to -1. The exchange of Ccm1 for mS47 is coupled to the irreversible removal of precursor rRNA that is accompanied by conformational changes of the mitoribosomal proteins uS5m and mS26. These conformational changes signal completion of 5'-end rRNA processing through protection of the mature 5'-end of the 15S rRNA and stabilization of mS47. The removal of the 5' precursor together with the dissociation of Ccm1 may be catalyzed by the 5'-3' exoribonuclease Pet127. Involved in the specific removal of group I introns in mitochondrial encoded transcripts.</text>
</comment>
<dbReference type="Gene3D" id="1.25.40.10">
    <property type="entry name" value="Tetratricopeptide repeat domain"/>
    <property type="match status" value="2"/>
</dbReference>
<reference evidence="7 8" key="1">
    <citation type="submission" date="2015-06" db="EMBL/GenBank/DDBJ databases">
        <title>Draft genome of the ant-associated black yeast Phialophora attae CBS 131958.</title>
        <authorList>
            <person name="Moreno L.F."/>
            <person name="Stielow B.J."/>
            <person name="de Hoog S."/>
            <person name="Vicente V.A."/>
            <person name="Weiss V.A."/>
            <person name="de Vries M."/>
            <person name="Cruz L.M."/>
            <person name="Souza E.M."/>
        </authorList>
    </citation>
    <scope>NUCLEOTIDE SEQUENCE [LARGE SCALE GENOMIC DNA]</scope>
    <source>
        <strain evidence="7 8">CBS 131958</strain>
    </source>
</reference>
<evidence type="ECO:0000256" key="5">
    <source>
        <dbReference type="PROSITE-ProRule" id="PRU00708"/>
    </source>
</evidence>
<evidence type="ECO:0000256" key="1">
    <source>
        <dbReference type="ARBA" id="ARBA00006192"/>
    </source>
</evidence>
<dbReference type="NCBIfam" id="TIGR00756">
    <property type="entry name" value="PPR"/>
    <property type="match status" value="1"/>
</dbReference>
<dbReference type="PANTHER" id="PTHR47447:SF17">
    <property type="entry name" value="OS12G0638900 PROTEIN"/>
    <property type="match status" value="1"/>
</dbReference>
<name>A0A0N1P2G5_9EURO</name>
<feature type="compositionally biased region" description="Basic and acidic residues" evidence="6">
    <location>
        <begin position="158"/>
        <end position="177"/>
    </location>
</feature>
<keyword evidence="8" id="KW-1185">Reference proteome</keyword>
<dbReference type="RefSeq" id="XP_018002370.1">
    <property type="nucleotide sequence ID" value="XM_018150290.1"/>
</dbReference>
<dbReference type="STRING" id="1664694.A0A0N1P2G5"/>
<evidence type="ECO:0000256" key="4">
    <source>
        <dbReference type="ARBA" id="ARBA00044511"/>
    </source>
</evidence>
<dbReference type="OrthoDB" id="1908178at2759"/>